<evidence type="ECO:0000259" key="8">
    <source>
        <dbReference type="Pfam" id="PF05699"/>
    </source>
</evidence>
<protein>
    <recommendedName>
        <fullName evidence="8">HAT C-terminal dimerisation domain-containing protein</fullName>
    </recommendedName>
</protein>
<organism evidence="9 10">
    <name type="scientific">[Candida] subhashii</name>
    <dbReference type="NCBI Taxonomy" id="561895"/>
    <lineage>
        <taxon>Eukaryota</taxon>
        <taxon>Fungi</taxon>
        <taxon>Dikarya</taxon>
        <taxon>Ascomycota</taxon>
        <taxon>Saccharomycotina</taxon>
        <taxon>Pichiomycetes</taxon>
        <taxon>Debaryomycetaceae</taxon>
        <taxon>Spathaspora</taxon>
    </lineage>
</organism>
<evidence type="ECO:0000256" key="3">
    <source>
        <dbReference type="ARBA" id="ARBA00022771"/>
    </source>
</evidence>
<dbReference type="InterPro" id="IPR008906">
    <property type="entry name" value="HATC_C_dom"/>
</dbReference>
<evidence type="ECO:0000256" key="4">
    <source>
        <dbReference type="ARBA" id="ARBA00022833"/>
    </source>
</evidence>
<feature type="chain" id="PRO_5035204824" description="HAT C-terminal dimerisation domain-containing protein" evidence="7">
    <location>
        <begin position="19"/>
        <end position="288"/>
    </location>
</feature>
<dbReference type="OrthoDB" id="3264316at2759"/>
<keyword evidence="4" id="KW-0862">Zinc</keyword>
<dbReference type="Proteomes" id="UP000694255">
    <property type="component" value="Unassembled WGS sequence"/>
</dbReference>
<feature type="domain" description="HAT C-terminal dimerisation" evidence="8">
    <location>
        <begin position="199"/>
        <end position="278"/>
    </location>
</feature>
<evidence type="ECO:0000313" key="9">
    <source>
        <dbReference type="EMBL" id="KAG7664806.1"/>
    </source>
</evidence>
<dbReference type="GeneID" id="73468489"/>
<dbReference type="InterPro" id="IPR052035">
    <property type="entry name" value="ZnF_BED_domain_contain"/>
</dbReference>
<comment type="subcellular location">
    <subcellularLocation>
        <location evidence="1">Nucleus</location>
    </subcellularLocation>
</comment>
<gene>
    <name evidence="9" type="ORF">J8A68_001688</name>
</gene>
<dbReference type="RefSeq" id="XP_049265038.1">
    <property type="nucleotide sequence ID" value="XM_049405365.1"/>
</dbReference>
<dbReference type="PANTHER" id="PTHR46481">
    <property type="entry name" value="ZINC FINGER BED DOMAIN-CONTAINING PROTEIN 4"/>
    <property type="match status" value="1"/>
</dbReference>
<keyword evidence="7" id="KW-0732">Signal</keyword>
<proteinExistence type="predicted"/>
<dbReference type="GO" id="GO:0008270">
    <property type="term" value="F:zinc ion binding"/>
    <property type="evidence" value="ECO:0007669"/>
    <property type="project" value="UniProtKB-KW"/>
</dbReference>
<keyword evidence="5" id="KW-0539">Nucleus</keyword>
<dbReference type="PANTHER" id="PTHR46481:SF10">
    <property type="entry name" value="ZINC FINGER BED DOMAIN-CONTAINING PROTEIN 39"/>
    <property type="match status" value="1"/>
</dbReference>
<evidence type="ECO:0000256" key="1">
    <source>
        <dbReference type="ARBA" id="ARBA00004123"/>
    </source>
</evidence>
<dbReference type="AlphaFoldDB" id="A0A8J5QHM3"/>
<dbReference type="GO" id="GO:0005634">
    <property type="term" value="C:nucleus"/>
    <property type="evidence" value="ECO:0007669"/>
    <property type="project" value="UniProtKB-SubCell"/>
</dbReference>
<accession>A0A8J5QHM3</accession>
<feature type="compositionally biased region" description="Low complexity" evidence="6">
    <location>
        <begin position="124"/>
        <end position="150"/>
    </location>
</feature>
<evidence type="ECO:0000256" key="7">
    <source>
        <dbReference type="SAM" id="SignalP"/>
    </source>
</evidence>
<evidence type="ECO:0000313" key="10">
    <source>
        <dbReference type="Proteomes" id="UP000694255"/>
    </source>
</evidence>
<feature type="region of interest" description="Disordered" evidence="6">
    <location>
        <begin position="102"/>
        <end position="150"/>
    </location>
</feature>
<reference evidence="9 10" key="1">
    <citation type="journal article" date="2021" name="DNA Res.">
        <title>Genome analysis of Candida subhashii reveals its hybrid nature and dual mitochondrial genome conformations.</title>
        <authorList>
            <person name="Mixao V."/>
            <person name="Hegedusova E."/>
            <person name="Saus E."/>
            <person name="Pryszcz L.P."/>
            <person name="Cillingova A."/>
            <person name="Nosek J."/>
            <person name="Gabaldon T."/>
        </authorList>
    </citation>
    <scope>NUCLEOTIDE SEQUENCE [LARGE SCALE GENOMIC DNA]</scope>
    <source>
        <strain evidence="9 10">CBS 10753</strain>
    </source>
</reference>
<feature type="signal peptide" evidence="7">
    <location>
        <begin position="1"/>
        <end position="18"/>
    </location>
</feature>
<sequence length="288" mass="31417">MKFTYSLVLPLVATATSAIHIDNLIKRDCETCLDAALYLANECPLLDPEEILQCTCNLQNSYFEDLLECYQTCATVDGDFRDSQSAAELKAAICQGYDLEDVSDNSSTSGTAGSVDEEVEDSVQSESADVDTSSTQAESSSTISAADSSSENAAVGLGGAGSFNELKEVSSDISEGEIEPEPKVNDLNLYNFKRKKNSEVDSYIIDPTIDRFASALDYWKVKQDVYPILSILARRYFAIPATSASVESTFSIARNIISYQRNRLSSSNAKKLMLLKSWGVNGEELEES</sequence>
<dbReference type="GO" id="GO:0046983">
    <property type="term" value="F:protein dimerization activity"/>
    <property type="evidence" value="ECO:0007669"/>
    <property type="project" value="InterPro"/>
</dbReference>
<name>A0A8J5QHM3_9ASCO</name>
<keyword evidence="3" id="KW-0863">Zinc-finger</keyword>
<dbReference type="Pfam" id="PF05699">
    <property type="entry name" value="Dimer_Tnp_hAT"/>
    <property type="match status" value="1"/>
</dbReference>
<keyword evidence="2" id="KW-0479">Metal-binding</keyword>
<keyword evidence="10" id="KW-1185">Reference proteome</keyword>
<evidence type="ECO:0000256" key="6">
    <source>
        <dbReference type="SAM" id="MobiDB-lite"/>
    </source>
</evidence>
<evidence type="ECO:0000256" key="2">
    <source>
        <dbReference type="ARBA" id="ARBA00022723"/>
    </source>
</evidence>
<dbReference type="EMBL" id="JAGSYN010000064">
    <property type="protein sequence ID" value="KAG7664806.1"/>
    <property type="molecule type" value="Genomic_DNA"/>
</dbReference>
<evidence type="ECO:0000256" key="5">
    <source>
        <dbReference type="ARBA" id="ARBA00023242"/>
    </source>
</evidence>
<comment type="caution">
    <text evidence="9">The sequence shown here is derived from an EMBL/GenBank/DDBJ whole genome shotgun (WGS) entry which is preliminary data.</text>
</comment>